<keyword evidence="4" id="KW-1185">Reference proteome</keyword>
<feature type="domain" description="Nucleolus and neural progenitor protein-like N-terminal" evidence="2">
    <location>
        <begin position="57"/>
        <end position="175"/>
    </location>
</feature>
<feature type="region of interest" description="Disordered" evidence="1">
    <location>
        <begin position="266"/>
        <end position="295"/>
    </location>
</feature>
<dbReference type="OrthoDB" id="5816211at2759"/>
<evidence type="ECO:0000259" key="2">
    <source>
        <dbReference type="Pfam" id="PF14780"/>
    </source>
</evidence>
<dbReference type="AlphaFoldDB" id="A0A8S1HGW7"/>
<dbReference type="EMBL" id="CAJGYM010000061">
    <property type="protein sequence ID" value="CAD6195857.1"/>
    <property type="molecule type" value="Genomic_DNA"/>
</dbReference>
<name>A0A8S1HGW7_9PELO</name>
<feature type="compositionally biased region" description="Basic and acidic residues" evidence="1">
    <location>
        <begin position="284"/>
        <end position="295"/>
    </location>
</feature>
<feature type="region of interest" description="Disordered" evidence="1">
    <location>
        <begin position="314"/>
        <end position="338"/>
    </location>
</feature>
<sequence>MESEADDDLVAFIDEFCAAPPSQLLNNEPTKDISAANLLLFRHRVLGRPNEKANQNAPQRHQKYWSFFRSLGRAMQKYNNSTLLKKLALVQKKCVPTGGETYTVSQNFLRYVGCAYIRRLFCLSKIKEYCLKTAHSSMGYLELGHWQNLTLVIVALCSEIHSHVRREAEFMAKAFQRISKYLVQIDSRFPERLEELEVFKKLTEELSSQGKSLEVATSLLKFSEEHMKKAQDQMEMEQFKKEILDDLLIESKPSQALGVAVKRDEHPFPMDFQSPGTSTQTPKPSKEPRKEALSKSKKIDLDFFLSDDFNFKTPGRSEESKESDLLSPNLFGKLEEEE</sequence>
<feature type="compositionally biased region" description="Basic and acidic residues" evidence="1">
    <location>
        <begin position="315"/>
        <end position="324"/>
    </location>
</feature>
<dbReference type="Proteomes" id="UP000835052">
    <property type="component" value="Unassembled WGS sequence"/>
</dbReference>
<feature type="compositionally biased region" description="Polar residues" evidence="1">
    <location>
        <begin position="274"/>
        <end position="283"/>
    </location>
</feature>
<proteinExistence type="predicted"/>
<comment type="caution">
    <text evidence="3">The sequence shown here is derived from an EMBL/GenBank/DDBJ whole genome shotgun (WGS) entry which is preliminary data.</text>
</comment>
<reference evidence="3" key="1">
    <citation type="submission" date="2020-10" db="EMBL/GenBank/DDBJ databases">
        <authorList>
            <person name="Kikuchi T."/>
        </authorList>
    </citation>
    <scope>NUCLEOTIDE SEQUENCE</scope>
    <source>
        <strain evidence="3">NKZ352</strain>
    </source>
</reference>
<evidence type="ECO:0000313" key="3">
    <source>
        <dbReference type="EMBL" id="CAD6195857.1"/>
    </source>
</evidence>
<dbReference type="Pfam" id="PF14780">
    <property type="entry name" value="NEPRO_N"/>
    <property type="match status" value="1"/>
</dbReference>
<dbReference type="InterPro" id="IPR027951">
    <property type="entry name" value="Nepro_N"/>
</dbReference>
<evidence type="ECO:0000256" key="1">
    <source>
        <dbReference type="SAM" id="MobiDB-lite"/>
    </source>
</evidence>
<protein>
    <recommendedName>
        <fullName evidence="2">Nucleolus and neural progenitor protein-like N-terminal domain-containing protein</fullName>
    </recommendedName>
</protein>
<evidence type="ECO:0000313" key="4">
    <source>
        <dbReference type="Proteomes" id="UP000835052"/>
    </source>
</evidence>
<accession>A0A8S1HGW7</accession>
<organism evidence="3 4">
    <name type="scientific">Caenorhabditis auriculariae</name>
    <dbReference type="NCBI Taxonomy" id="2777116"/>
    <lineage>
        <taxon>Eukaryota</taxon>
        <taxon>Metazoa</taxon>
        <taxon>Ecdysozoa</taxon>
        <taxon>Nematoda</taxon>
        <taxon>Chromadorea</taxon>
        <taxon>Rhabditida</taxon>
        <taxon>Rhabditina</taxon>
        <taxon>Rhabditomorpha</taxon>
        <taxon>Rhabditoidea</taxon>
        <taxon>Rhabditidae</taxon>
        <taxon>Peloderinae</taxon>
        <taxon>Caenorhabditis</taxon>
    </lineage>
</organism>
<gene>
    <name evidence="3" type="ORF">CAUJ_LOCUS11775</name>
</gene>